<organism evidence="2 3">
    <name type="scientific">Cymbomonas tetramitiformis</name>
    <dbReference type="NCBI Taxonomy" id="36881"/>
    <lineage>
        <taxon>Eukaryota</taxon>
        <taxon>Viridiplantae</taxon>
        <taxon>Chlorophyta</taxon>
        <taxon>Pyramimonadophyceae</taxon>
        <taxon>Pyramimonadales</taxon>
        <taxon>Pyramimonadaceae</taxon>
        <taxon>Cymbomonas</taxon>
    </lineage>
</organism>
<evidence type="ECO:0000313" key="2">
    <source>
        <dbReference type="EMBL" id="KAK3256479.1"/>
    </source>
</evidence>
<reference evidence="2 3" key="1">
    <citation type="journal article" date="2015" name="Genome Biol. Evol.">
        <title>Comparative Genomics of a Bacterivorous Green Alga Reveals Evolutionary Causalities and Consequences of Phago-Mixotrophic Mode of Nutrition.</title>
        <authorList>
            <person name="Burns J.A."/>
            <person name="Paasch A."/>
            <person name="Narechania A."/>
            <person name="Kim E."/>
        </authorList>
    </citation>
    <scope>NUCLEOTIDE SEQUENCE [LARGE SCALE GENOMIC DNA]</scope>
    <source>
        <strain evidence="2 3">PLY_AMNH</strain>
    </source>
</reference>
<feature type="non-terminal residue" evidence="2">
    <location>
        <position position="278"/>
    </location>
</feature>
<feature type="chain" id="PRO_5042101603" evidence="1">
    <location>
        <begin position="23"/>
        <end position="278"/>
    </location>
</feature>
<keyword evidence="1" id="KW-0732">Signal</keyword>
<name>A0AAE0FB96_9CHLO</name>
<accession>A0AAE0FB96</accession>
<evidence type="ECO:0000256" key="1">
    <source>
        <dbReference type="SAM" id="SignalP"/>
    </source>
</evidence>
<comment type="caution">
    <text evidence="2">The sequence shown here is derived from an EMBL/GenBank/DDBJ whole genome shotgun (WGS) entry which is preliminary data.</text>
</comment>
<proteinExistence type="predicted"/>
<dbReference type="AlphaFoldDB" id="A0AAE0FB96"/>
<dbReference type="Proteomes" id="UP001190700">
    <property type="component" value="Unassembled WGS sequence"/>
</dbReference>
<dbReference type="EMBL" id="LGRX02021622">
    <property type="protein sequence ID" value="KAK3256479.1"/>
    <property type="molecule type" value="Genomic_DNA"/>
</dbReference>
<sequence>MPHDRRLHMASRLWLGLPASLAGDTGAAGPQLREVPLLPLSACTPEEASDLVPKSPCTRLLGGFERRTLSLEGQVALLRSVLLSMPLATPVATPLPTPRKLVTPRAIAAEAAGTSFMRASPRSGAAPPGNAAAMEDASIDAHRCNATPQTQQRALSALGADFNPQSLSPESQLAVLAAITAYALEEATLKLTARSHGNEEEELSMDIPPTQAAKKVERVQDLVQRAASEVGKLTRAFENLQQKQRQHQQAGAVISLGGAVSLVQAGAVISLGGAVSLV</sequence>
<evidence type="ECO:0000313" key="3">
    <source>
        <dbReference type="Proteomes" id="UP001190700"/>
    </source>
</evidence>
<gene>
    <name evidence="2" type="ORF">CYMTET_34387</name>
</gene>
<protein>
    <submittedName>
        <fullName evidence="2">Uncharacterized protein</fullName>
    </submittedName>
</protein>
<keyword evidence="3" id="KW-1185">Reference proteome</keyword>
<feature type="signal peptide" evidence="1">
    <location>
        <begin position="1"/>
        <end position="22"/>
    </location>
</feature>